<dbReference type="AlphaFoldDB" id="A0A834JZ59"/>
<feature type="chain" id="PRO_5032603015" evidence="1">
    <location>
        <begin position="27"/>
        <end position="126"/>
    </location>
</feature>
<comment type="caution">
    <text evidence="2">The sequence shown here is derived from an EMBL/GenBank/DDBJ whole genome shotgun (WGS) entry which is preliminary data.</text>
</comment>
<organism evidence="2 3">
    <name type="scientific">Vespula pensylvanica</name>
    <name type="common">Western yellow jacket</name>
    <name type="synonym">Wasp</name>
    <dbReference type="NCBI Taxonomy" id="30213"/>
    <lineage>
        <taxon>Eukaryota</taxon>
        <taxon>Metazoa</taxon>
        <taxon>Ecdysozoa</taxon>
        <taxon>Arthropoda</taxon>
        <taxon>Hexapoda</taxon>
        <taxon>Insecta</taxon>
        <taxon>Pterygota</taxon>
        <taxon>Neoptera</taxon>
        <taxon>Endopterygota</taxon>
        <taxon>Hymenoptera</taxon>
        <taxon>Apocrita</taxon>
        <taxon>Aculeata</taxon>
        <taxon>Vespoidea</taxon>
        <taxon>Vespidae</taxon>
        <taxon>Vespinae</taxon>
        <taxon>Vespula</taxon>
    </lineage>
</organism>
<feature type="signal peptide" evidence="1">
    <location>
        <begin position="1"/>
        <end position="26"/>
    </location>
</feature>
<dbReference type="Proteomes" id="UP000600918">
    <property type="component" value="Unassembled WGS sequence"/>
</dbReference>
<protein>
    <submittedName>
        <fullName evidence="2">Uncharacterized protein</fullName>
    </submittedName>
</protein>
<gene>
    <name evidence="2" type="ORF">H0235_016654</name>
</gene>
<evidence type="ECO:0000313" key="3">
    <source>
        <dbReference type="Proteomes" id="UP000600918"/>
    </source>
</evidence>
<keyword evidence="1" id="KW-0732">Signal</keyword>
<proteinExistence type="predicted"/>
<accession>A0A834JZ59</accession>
<dbReference type="EMBL" id="JACSDY010000020">
    <property type="protein sequence ID" value="KAF7397117.1"/>
    <property type="molecule type" value="Genomic_DNA"/>
</dbReference>
<sequence>MGNKEEPCPLLYIFLRLLKFILSGDGGLNFRCRSTPANYPLPLPLPLPTTTTITTTTITTTTTTTITITNTTAVAAAAVTSTSTTSSEIVPEPSIVYRISPLRSSRGLLNVLRTFSSLSQRQHSKP</sequence>
<evidence type="ECO:0000256" key="1">
    <source>
        <dbReference type="SAM" id="SignalP"/>
    </source>
</evidence>
<evidence type="ECO:0000313" key="2">
    <source>
        <dbReference type="EMBL" id="KAF7397117.1"/>
    </source>
</evidence>
<keyword evidence="3" id="KW-1185">Reference proteome</keyword>
<reference evidence="2" key="1">
    <citation type="journal article" date="2020" name="G3 (Bethesda)">
        <title>High-Quality Assemblies for Three Invasive Social Wasps from the &lt;i&gt;Vespula&lt;/i&gt; Genus.</title>
        <authorList>
            <person name="Harrop T.W.R."/>
            <person name="Guhlin J."/>
            <person name="McLaughlin G.M."/>
            <person name="Permina E."/>
            <person name="Stockwell P."/>
            <person name="Gilligan J."/>
            <person name="Le Lec M.F."/>
            <person name="Gruber M.A.M."/>
            <person name="Quinn O."/>
            <person name="Lovegrove M."/>
            <person name="Duncan E.J."/>
            <person name="Remnant E.J."/>
            <person name="Van Eeckhoven J."/>
            <person name="Graham B."/>
            <person name="Knapp R.A."/>
            <person name="Langford K.W."/>
            <person name="Kronenberg Z."/>
            <person name="Press M.O."/>
            <person name="Eacker S.M."/>
            <person name="Wilson-Rankin E.E."/>
            <person name="Purcell J."/>
            <person name="Lester P.J."/>
            <person name="Dearden P.K."/>
        </authorList>
    </citation>
    <scope>NUCLEOTIDE SEQUENCE</scope>
    <source>
        <strain evidence="2">Volc-1</strain>
    </source>
</reference>
<name>A0A834JZ59_VESPE</name>